<protein>
    <submittedName>
        <fullName evidence="1">Uncharacterized protein</fullName>
    </submittedName>
</protein>
<dbReference type="EMBL" id="MT143889">
    <property type="protein sequence ID" value="QJB04716.1"/>
    <property type="molecule type" value="Genomic_DNA"/>
</dbReference>
<reference evidence="1" key="1">
    <citation type="submission" date="2020-03" db="EMBL/GenBank/DDBJ databases">
        <title>The deep terrestrial virosphere.</title>
        <authorList>
            <person name="Holmfeldt K."/>
            <person name="Nilsson E."/>
            <person name="Simone D."/>
            <person name="Lopez-Fernandez M."/>
            <person name="Wu X."/>
            <person name="de Brujin I."/>
            <person name="Lundin D."/>
            <person name="Andersson A."/>
            <person name="Bertilsson S."/>
            <person name="Dopson M."/>
        </authorList>
    </citation>
    <scope>NUCLEOTIDE SEQUENCE</scope>
    <source>
        <strain evidence="1">MM171B00210</strain>
    </source>
</reference>
<evidence type="ECO:0000313" key="1">
    <source>
        <dbReference type="EMBL" id="QJB04716.1"/>
    </source>
</evidence>
<gene>
    <name evidence="1" type="ORF">MM171B00210_0027</name>
</gene>
<dbReference type="AlphaFoldDB" id="A0A6M3MH72"/>
<name>A0A6M3MH72_9ZZZZ</name>
<proteinExistence type="predicted"/>
<sequence>MVYLSTKTKDIIAALQGDEGIMATLKRKATDEADAQVGFWTLVFMEYTGGASTEEIAEAVHTLVGWHQGAKETRLDEWSMQLRLGEGWK</sequence>
<accession>A0A6M3MH72</accession>
<organism evidence="1">
    <name type="scientific">viral metagenome</name>
    <dbReference type="NCBI Taxonomy" id="1070528"/>
    <lineage>
        <taxon>unclassified sequences</taxon>
        <taxon>metagenomes</taxon>
        <taxon>organismal metagenomes</taxon>
    </lineage>
</organism>